<organism evidence="1 2">
    <name type="scientific">Daphnia pulex</name>
    <name type="common">Water flea</name>
    <dbReference type="NCBI Taxonomy" id="6669"/>
    <lineage>
        <taxon>Eukaryota</taxon>
        <taxon>Metazoa</taxon>
        <taxon>Ecdysozoa</taxon>
        <taxon>Arthropoda</taxon>
        <taxon>Crustacea</taxon>
        <taxon>Branchiopoda</taxon>
        <taxon>Diplostraca</taxon>
        <taxon>Cladocera</taxon>
        <taxon>Anomopoda</taxon>
        <taxon>Daphniidae</taxon>
        <taxon>Daphnia</taxon>
    </lineage>
</organism>
<dbReference type="InParanoid" id="E9G7P0"/>
<dbReference type="KEGG" id="dpx:DAPPUDRAFT_238882"/>
<sequence>MCRTISQQGINSRIADELLRQVRRDSRLAFQSGDKIVLHSYEISRTRPNPCRLYDPVDGSVIVFITWSTPLQQPTHFPVEIVAAERGRRPLSAVTASIQKVTKK</sequence>
<dbReference type="OrthoDB" id="417046at2759"/>
<gene>
    <name evidence="1" type="ORF">DAPPUDRAFT_238882</name>
</gene>
<reference evidence="1 2" key="1">
    <citation type="journal article" date="2011" name="Science">
        <title>The ecoresponsive genome of Daphnia pulex.</title>
        <authorList>
            <person name="Colbourne J.K."/>
            <person name="Pfrender M.E."/>
            <person name="Gilbert D."/>
            <person name="Thomas W.K."/>
            <person name="Tucker A."/>
            <person name="Oakley T.H."/>
            <person name="Tokishita S."/>
            <person name="Aerts A."/>
            <person name="Arnold G.J."/>
            <person name="Basu M.K."/>
            <person name="Bauer D.J."/>
            <person name="Caceres C.E."/>
            <person name="Carmel L."/>
            <person name="Casola C."/>
            <person name="Choi J.H."/>
            <person name="Detter J.C."/>
            <person name="Dong Q."/>
            <person name="Dusheyko S."/>
            <person name="Eads B.D."/>
            <person name="Frohlich T."/>
            <person name="Geiler-Samerotte K.A."/>
            <person name="Gerlach D."/>
            <person name="Hatcher P."/>
            <person name="Jogdeo S."/>
            <person name="Krijgsveld J."/>
            <person name="Kriventseva E.V."/>
            <person name="Kultz D."/>
            <person name="Laforsch C."/>
            <person name="Lindquist E."/>
            <person name="Lopez J."/>
            <person name="Manak J.R."/>
            <person name="Muller J."/>
            <person name="Pangilinan J."/>
            <person name="Patwardhan R.P."/>
            <person name="Pitluck S."/>
            <person name="Pritham E.J."/>
            <person name="Rechtsteiner A."/>
            <person name="Rho M."/>
            <person name="Rogozin I.B."/>
            <person name="Sakarya O."/>
            <person name="Salamov A."/>
            <person name="Schaack S."/>
            <person name="Shapiro H."/>
            <person name="Shiga Y."/>
            <person name="Skalitzky C."/>
            <person name="Smith Z."/>
            <person name="Souvorov A."/>
            <person name="Sung W."/>
            <person name="Tang Z."/>
            <person name="Tsuchiya D."/>
            <person name="Tu H."/>
            <person name="Vos H."/>
            <person name="Wang M."/>
            <person name="Wolf Y.I."/>
            <person name="Yamagata H."/>
            <person name="Yamada T."/>
            <person name="Ye Y."/>
            <person name="Shaw J.R."/>
            <person name="Andrews J."/>
            <person name="Crease T.J."/>
            <person name="Tang H."/>
            <person name="Lucas S.M."/>
            <person name="Robertson H.M."/>
            <person name="Bork P."/>
            <person name="Koonin E.V."/>
            <person name="Zdobnov E.M."/>
            <person name="Grigoriev I.V."/>
            <person name="Lynch M."/>
            <person name="Boore J.L."/>
        </authorList>
    </citation>
    <scope>NUCLEOTIDE SEQUENCE [LARGE SCALE GENOMIC DNA]</scope>
</reference>
<dbReference type="AlphaFoldDB" id="E9G7P0"/>
<name>E9G7P0_DAPPU</name>
<proteinExistence type="predicted"/>
<dbReference type="HOGENOM" id="CLU_2252688_0_0_1"/>
<protein>
    <submittedName>
        <fullName evidence="1">Uncharacterized protein</fullName>
    </submittedName>
</protein>
<accession>E9G7P0</accession>
<dbReference type="EMBL" id="GL732534">
    <property type="protein sequence ID" value="EFX84509.1"/>
    <property type="molecule type" value="Genomic_DNA"/>
</dbReference>
<keyword evidence="2" id="KW-1185">Reference proteome</keyword>
<evidence type="ECO:0000313" key="1">
    <source>
        <dbReference type="EMBL" id="EFX84509.1"/>
    </source>
</evidence>
<dbReference type="Proteomes" id="UP000000305">
    <property type="component" value="Unassembled WGS sequence"/>
</dbReference>
<evidence type="ECO:0000313" key="2">
    <source>
        <dbReference type="Proteomes" id="UP000000305"/>
    </source>
</evidence>